<reference evidence="2 3" key="1">
    <citation type="journal article" date="2016" name="Environ. Microbiol.">
        <title>Genomic resolution of a cold subsurface aquifer community provides metabolic insights for novel microbes adapted to high CO concentrations.</title>
        <authorList>
            <person name="Probst A.J."/>
            <person name="Castelle C.J."/>
            <person name="Singh A."/>
            <person name="Brown C.T."/>
            <person name="Anantharaman K."/>
            <person name="Sharon I."/>
            <person name="Hug L.A."/>
            <person name="Burstein D."/>
            <person name="Emerson J.B."/>
            <person name="Thomas B.C."/>
            <person name="Banfield J.F."/>
        </authorList>
    </citation>
    <scope>NUCLEOTIDE SEQUENCE [LARGE SCALE GENOMIC DNA]</scope>
    <source>
        <strain evidence="2">CG2_30_40_21</strain>
    </source>
</reference>
<comment type="caution">
    <text evidence="2">The sequence shown here is derived from an EMBL/GenBank/DDBJ whole genome shotgun (WGS) entry which is preliminary data.</text>
</comment>
<dbReference type="EMBL" id="MNYI01000198">
    <property type="protein sequence ID" value="OIP37747.1"/>
    <property type="molecule type" value="Genomic_DNA"/>
</dbReference>
<organism evidence="2 3">
    <name type="scientific">Candidatus Desantisbacteria bacterium CG2_30_40_21</name>
    <dbReference type="NCBI Taxonomy" id="1817895"/>
    <lineage>
        <taxon>Bacteria</taxon>
        <taxon>Candidatus Desantisiibacteriota</taxon>
    </lineage>
</organism>
<proteinExistence type="predicted"/>
<sequence length="236" mass="25957">MTEKKTQDCMVCGQGLKYLTLPIPAVCTYCGKEEEGYFICLSGHYVCEGCHGKDSLEIITQFCLTSKSTNPLEMANTIMNHPKIHMIGPEHHPMIAGVLMAGYRNLTGKVGDDEIREAIKRGATIPAGYCGFYGTDGAAIACGIAISVILKATPLSDTERIMANVMTSRALSAIASYRGARCCKRSTWVALETAVEYIREVLKVKMEYIPAAELKCTHSHRNTHCNQMDCRFYIIG</sequence>
<evidence type="ECO:0000313" key="3">
    <source>
        <dbReference type="Proteomes" id="UP000183085"/>
    </source>
</evidence>
<feature type="domain" description="DUF5714" evidence="1">
    <location>
        <begin position="59"/>
        <end position="233"/>
    </location>
</feature>
<name>A0A1J5DQI8_9BACT</name>
<dbReference type="STRING" id="1817895.AUJ95_07685"/>
<dbReference type="InterPro" id="IPR043768">
    <property type="entry name" value="DUF5714"/>
</dbReference>
<dbReference type="AlphaFoldDB" id="A0A1J5DQI8"/>
<evidence type="ECO:0000313" key="2">
    <source>
        <dbReference type="EMBL" id="OIP37747.1"/>
    </source>
</evidence>
<gene>
    <name evidence="2" type="ORF">AUJ95_07685</name>
</gene>
<evidence type="ECO:0000259" key="1">
    <source>
        <dbReference type="Pfam" id="PF18978"/>
    </source>
</evidence>
<accession>A0A1J5DQI8</accession>
<dbReference type="Pfam" id="PF18978">
    <property type="entry name" value="DUF5714"/>
    <property type="match status" value="1"/>
</dbReference>
<dbReference type="Proteomes" id="UP000183085">
    <property type="component" value="Unassembled WGS sequence"/>
</dbReference>
<protein>
    <recommendedName>
        <fullName evidence="1">DUF5714 domain-containing protein</fullName>
    </recommendedName>
</protein>